<dbReference type="SUPFAM" id="SSF53756">
    <property type="entry name" value="UDP-Glycosyltransferase/glycogen phosphorylase"/>
    <property type="match status" value="1"/>
</dbReference>
<dbReference type="Pfam" id="PF13692">
    <property type="entry name" value="Glyco_trans_1_4"/>
    <property type="match status" value="1"/>
</dbReference>
<feature type="domain" description="Glycosyltransferase subfamily 4-like N-terminal" evidence="1">
    <location>
        <begin position="59"/>
        <end position="217"/>
    </location>
</feature>
<dbReference type="PANTHER" id="PTHR45947">
    <property type="entry name" value="SULFOQUINOVOSYL TRANSFERASE SQD2"/>
    <property type="match status" value="1"/>
</dbReference>
<dbReference type="RefSeq" id="WP_353628353.1">
    <property type="nucleotide sequence ID" value="NZ_CP159193.1"/>
</dbReference>
<dbReference type="Gene3D" id="3.40.50.2000">
    <property type="entry name" value="Glycogen Phosphorylase B"/>
    <property type="match status" value="2"/>
</dbReference>
<dbReference type="Pfam" id="PF13579">
    <property type="entry name" value="Glyco_trans_4_4"/>
    <property type="match status" value="1"/>
</dbReference>
<accession>A0AAU8C6M3</accession>
<evidence type="ECO:0000259" key="1">
    <source>
        <dbReference type="Pfam" id="PF13579"/>
    </source>
</evidence>
<dbReference type="EMBL" id="CP159193">
    <property type="protein sequence ID" value="XCF11699.1"/>
    <property type="molecule type" value="Genomic_DNA"/>
</dbReference>
<reference evidence="2" key="2">
    <citation type="submission" date="2024-06" db="EMBL/GenBank/DDBJ databases">
        <authorList>
            <person name="Deng Y."/>
        </authorList>
    </citation>
    <scope>NUCLEOTIDE SEQUENCE</scope>
    <source>
        <strain evidence="2">TCYB15</strain>
    </source>
</reference>
<evidence type="ECO:0000313" key="2">
    <source>
        <dbReference type="EMBL" id="XCF11699.1"/>
    </source>
</evidence>
<dbReference type="PANTHER" id="PTHR45947:SF3">
    <property type="entry name" value="SULFOQUINOVOSYL TRANSFERASE SQD2"/>
    <property type="match status" value="1"/>
</dbReference>
<dbReference type="InterPro" id="IPR028098">
    <property type="entry name" value="Glyco_trans_4-like_N"/>
</dbReference>
<name>A0AAU8C6M3_9RHOB</name>
<dbReference type="InterPro" id="IPR050194">
    <property type="entry name" value="Glycosyltransferase_grp1"/>
</dbReference>
<dbReference type="AlphaFoldDB" id="A0AAU8C6M3"/>
<dbReference type="GO" id="GO:0016757">
    <property type="term" value="F:glycosyltransferase activity"/>
    <property type="evidence" value="ECO:0007669"/>
    <property type="project" value="TreeGrafter"/>
</dbReference>
<sequence length="437" mass="48763">MFPIGDNLGRRRFGINFMFTRGWQNGRQSDSDVEGPMPEPPVRHILIVVENLPVPLDRRVWLEATTLVRAGYQVSIISPTGQGWVAPFERREGVDIYRYPAAPETGGGAVSYATEYASAIWHWFRLARRIWRQNPFQAIHGCNPPDLICLLAMRYRRKGVSYVFDQHDVCPELFVAKFDKQGVGYHVMRKCELLSYRAASVVISPNESFREIAMTRGGKCHDDIFVVRSAPNLTDFTPGPGSQRYRREGETLLGYVGVIGQQEGMDLLLSAAHHLVTSGTRDIHFLIIGFGPSLPDMKRQVGDLGLTGYFTFTGALYGRALVDALNTIDMGLAPDPCNAMNDISSMNKVVEYMALGKPVVQFDLTEGRRTAETASLYAASNDPIRFADCIKQLIDDPSLRAAMGKAGRERVVNALAWSSSEPHLLAAYTRLCDERLR</sequence>
<dbReference type="KEGG" id="suly:ABM428_14365"/>
<organism evidence="2">
    <name type="scientific">Sulfitobacter sp. TCYB15</name>
    <dbReference type="NCBI Taxonomy" id="3229275"/>
    <lineage>
        <taxon>Bacteria</taxon>
        <taxon>Pseudomonadati</taxon>
        <taxon>Pseudomonadota</taxon>
        <taxon>Alphaproteobacteria</taxon>
        <taxon>Rhodobacterales</taxon>
        <taxon>Roseobacteraceae</taxon>
        <taxon>Sulfitobacter</taxon>
    </lineage>
</organism>
<protein>
    <submittedName>
        <fullName evidence="2">Glycosyltransferase family 4 protein</fullName>
    </submittedName>
</protein>
<proteinExistence type="predicted"/>
<reference evidence="2" key="1">
    <citation type="journal article" date="2020" name="Int. J. Syst. Evol. Microbiol.">
        <title>Notification of changes in taxonomic opinion previously published outside the IJSEM.</title>
        <authorList>
            <person name="Oren A."/>
            <person name="Garrity G."/>
        </authorList>
    </citation>
    <scope>NUCLEOTIDE SEQUENCE</scope>
    <source>
        <strain evidence="2">TCYB15</strain>
    </source>
</reference>
<dbReference type="CDD" id="cd03794">
    <property type="entry name" value="GT4_WbuB-like"/>
    <property type="match status" value="1"/>
</dbReference>
<gene>
    <name evidence="2" type="ORF">ABM428_14365</name>
</gene>